<keyword evidence="2" id="KW-1185">Reference proteome</keyword>
<dbReference type="GO" id="GO:0016853">
    <property type="term" value="F:isomerase activity"/>
    <property type="evidence" value="ECO:0007669"/>
    <property type="project" value="TreeGrafter"/>
</dbReference>
<comment type="caution">
    <text evidence="1">The sequence shown here is derived from an EMBL/GenBank/DDBJ whole genome shotgun (WGS) entry which is preliminary data.</text>
</comment>
<organism evidence="1 2">
    <name type="scientific">Nocardia pseudobrasiliensis</name>
    <dbReference type="NCBI Taxonomy" id="45979"/>
    <lineage>
        <taxon>Bacteria</taxon>
        <taxon>Bacillati</taxon>
        <taxon>Actinomycetota</taxon>
        <taxon>Actinomycetes</taxon>
        <taxon>Mycobacteriales</taxon>
        <taxon>Nocardiaceae</taxon>
        <taxon>Nocardia</taxon>
    </lineage>
</organism>
<dbReference type="AlphaFoldDB" id="A0A370I1X9"/>
<protein>
    <submittedName>
        <fullName evidence="1">PhzF family phenazine biosynthesis protein</fullName>
    </submittedName>
</protein>
<sequence length="252" mass="27405">MFRGTLFAEALSRYPAVRLFTMGAVESDSTQVEVVRVFTDAAGRFGNPLGIARADEVVGVDHQALAARAGYSETVVVDEPADGRTRMRIYTPTVELPFAGHPSVGAGWWLAHIARPVKVIDVPAGPVEVEALDNGLTWIRARAEWTPSFAFDQFESLDDLLTLQPADFAAGQHYAWAWVDQHRGAIRSRMFAPAMGIAEDEATGAAAVAITALLRRGLIITQGRGSQLFTEWDSDGWVRLGGRVVPDYPVIV</sequence>
<dbReference type="PANTHER" id="PTHR13774">
    <property type="entry name" value="PHENAZINE BIOSYNTHESIS PROTEIN"/>
    <property type="match status" value="1"/>
</dbReference>
<dbReference type="SUPFAM" id="SSF54506">
    <property type="entry name" value="Diaminopimelate epimerase-like"/>
    <property type="match status" value="1"/>
</dbReference>
<evidence type="ECO:0000313" key="2">
    <source>
        <dbReference type="Proteomes" id="UP000254869"/>
    </source>
</evidence>
<name>A0A370I1X9_9NOCA</name>
<accession>A0A370I1X9</accession>
<dbReference type="PANTHER" id="PTHR13774:SF32">
    <property type="entry name" value="ANTISENSE-ENHANCING SEQUENCE 1"/>
    <property type="match status" value="1"/>
</dbReference>
<gene>
    <name evidence="1" type="ORF">DFR76_107112</name>
</gene>
<evidence type="ECO:0000313" key="1">
    <source>
        <dbReference type="EMBL" id="RDI64737.1"/>
    </source>
</evidence>
<dbReference type="GO" id="GO:0005737">
    <property type="term" value="C:cytoplasm"/>
    <property type="evidence" value="ECO:0007669"/>
    <property type="project" value="TreeGrafter"/>
</dbReference>
<reference evidence="1 2" key="1">
    <citation type="submission" date="2018-07" db="EMBL/GenBank/DDBJ databases">
        <title>Genomic Encyclopedia of Type Strains, Phase IV (KMG-IV): sequencing the most valuable type-strain genomes for metagenomic binning, comparative biology and taxonomic classification.</title>
        <authorList>
            <person name="Goeker M."/>
        </authorList>
    </citation>
    <scope>NUCLEOTIDE SEQUENCE [LARGE SCALE GENOMIC DNA]</scope>
    <source>
        <strain evidence="1 2">DSM 44290</strain>
    </source>
</reference>
<dbReference type="InterPro" id="IPR003719">
    <property type="entry name" value="Phenazine_PhzF-like"/>
</dbReference>
<dbReference type="STRING" id="1210086.GCA_001613105_02463"/>
<dbReference type="Pfam" id="PF02567">
    <property type="entry name" value="PhzC-PhzF"/>
    <property type="match status" value="2"/>
</dbReference>
<dbReference type="Proteomes" id="UP000254869">
    <property type="component" value="Unassembled WGS sequence"/>
</dbReference>
<proteinExistence type="predicted"/>
<dbReference type="Gene3D" id="3.10.310.10">
    <property type="entry name" value="Diaminopimelate Epimerase, Chain A, domain 1"/>
    <property type="match status" value="2"/>
</dbReference>
<dbReference type="EMBL" id="QQBC01000007">
    <property type="protein sequence ID" value="RDI64737.1"/>
    <property type="molecule type" value="Genomic_DNA"/>
</dbReference>